<dbReference type="PROSITE" id="PS50835">
    <property type="entry name" value="IG_LIKE"/>
    <property type="match status" value="1"/>
</dbReference>
<dbReference type="AlphaFoldDB" id="A0A075B614"/>
<dbReference type="HOGENOM" id="CLU_077975_8_0_1"/>
<dbReference type="Pfam" id="PF07686">
    <property type="entry name" value="V-set"/>
    <property type="match status" value="1"/>
</dbReference>
<dbReference type="Proteomes" id="UP000000589">
    <property type="component" value="Chromosome 14"/>
</dbReference>
<evidence type="ECO:0000256" key="2">
    <source>
        <dbReference type="ARBA" id="ARBA00022859"/>
    </source>
</evidence>
<dbReference type="VEuPathDB" id="HostDB:ENSMUSG00000094877"/>
<dbReference type="UCSC" id="uc007trl.1">
    <property type="organism name" value="mouse"/>
</dbReference>
<reference evidence="8" key="2">
    <citation type="journal article" date="2011" name="PLoS Biol.">
        <title>Modernizing reference genome assemblies.</title>
        <authorList>
            <person name="Church D.M."/>
            <person name="Schneider V.A."/>
            <person name="Graves T."/>
            <person name="Auger K."/>
            <person name="Cunningham F."/>
            <person name="Bouk N."/>
            <person name="Chen H.C."/>
            <person name="Agarwala R."/>
            <person name="McLaren W.M."/>
            <person name="Ritchie G.R."/>
            <person name="Albracht D."/>
            <person name="Kremitzki M."/>
            <person name="Rock S."/>
            <person name="Kotkiewicz H."/>
            <person name="Kremitzki C."/>
            <person name="Wollam A."/>
            <person name="Trani L."/>
            <person name="Fulton L."/>
            <person name="Fulton R."/>
            <person name="Matthews L."/>
            <person name="Whitehead S."/>
            <person name="Chow W."/>
            <person name="Torrance J."/>
            <person name="Dunn M."/>
            <person name="Harden G."/>
            <person name="Threadgold G."/>
            <person name="Wood J."/>
            <person name="Collins J."/>
            <person name="Heath P."/>
            <person name="Griffiths G."/>
            <person name="Pelan S."/>
            <person name="Grafham D."/>
            <person name="Eichler E.E."/>
            <person name="Weinstock G."/>
            <person name="Mardis E.R."/>
            <person name="Wilson R.K."/>
            <person name="Howe K."/>
            <person name="Flicek P."/>
            <person name="Hubbard T."/>
        </authorList>
    </citation>
    <scope>NUCLEOTIDE SEQUENCE [LARGE SCALE GENOMIC DNA]</scope>
    <source>
        <strain evidence="8">C57BL/6J</strain>
    </source>
</reference>
<dbReference type="GeneTree" id="ENSGT00940000159469"/>
<dbReference type="PANTHER" id="PTHR19343:SF14">
    <property type="entry name" value="IG-LIKE DOMAIN-CONTAINING PROTEIN-RELATED"/>
    <property type="match status" value="1"/>
</dbReference>
<name>A0A075B614_MOUSE</name>
<keyword evidence="1" id="KW-0732">Signal</keyword>
<evidence type="ECO:0000313" key="10">
    <source>
        <dbReference type="Proteomes" id="UP000000589"/>
    </source>
</evidence>
<evidence type="ECO:0000256" key="6">
    <source>
        <dbReference type="ARBA" id="ARBA00043266"/>
    </source>
</evidence>
<keyword evidence="10" id="KW-1185">Reference proteome</keyword>
<dbReference type="InterPro" id="IPR013106">
    <property type="entry name" value="Ig_V-set"/>
</dbReference>
<dbReference type="OMA" id="WSTEIKE"/>
<evidence type="ECO:0000313" key="8">
    <source>
        <dbReference type="Ensembl" id="ENSMUSP00000100376.3"/>
    </source>
</evidence>
<keyword evidence="5" id="KW-0393">Immunoglobulin domain</keyword>
<dbReference type="InterPro" id="IPR036179">
    <property type="entry name" value="Ig-like_dom_sf"/>
</dbReference>
<evidence type="ECO:0000259" key="7">
    <source>
        <dbReference type="PROSITE" id="PS50835"/>
    </source>
</evidence>
<keyword evidence="2" id="KW-0391">Immunity</keyword>
<dbReference type="ProteomicsDB" id="336985"/>
<sequence length="92" mass="10260">GEQVEQRPPHLSVREGDSAVIICTYTDPNSYYFFWYKQEPGAGLQLLMKVFSSTEINEGQGFTVLLNKKDKQLSLNLTAAHPGDSAVYFCAV</sequence>
<dbReference type="GO" id="GO:0042101">
    <property type="term" value="C:T cell receptor complex"/>
    <property type="evidence" value="ECO:0007669"/>
    <property type="project" value="UniProtKB-KW"/>
</dbReference>
<dbReference type="SMR" id="A0A075B614"/>
<accession>A0A075B614</accession>
<dbReference type="VEuPathDB" id="HostDB:ENSMUSG00000093953"/>
<dbReference type="InterPro" id="IPR013783">
    <property type="entry name" value="Ig-like_fold"/>
</dbReference>
<dbReference type="GO" id="GO:0002250">
    <property type="term" value="P:adaptive immune response"/>
    <property type="evidence" value="ECO:0007669"/>
    <property type="project" value="UniProtKB-KW"/>
</dbReference>
<keyword evidence="3" id="KW-1064">Adaptive immunity</keyword>
<dbReference type="InterPro" id="IPR007110">
    <property type="entry name" value="Ig-like_dom"/>
</dbReference>
<dbReference type="SMART" id="SM00406">
    <property type="entry name" value="IGv"/>
    <property type="match status" value="1"/>
</dbReference>
<dbReference type="Ensembl" id="ENSMUST00000103599.3">
    <property type="protein sequence ID" value="ENSMUSP00000100376.3"/>
    <property type="gene ID" value="ENSMUSG00000093953.3"/>
</dbReference>
<dbReference type="MGI" id="MGI:3782469">
    <property type="gene designation" value="Trav3d-3"/>
</dbReference>
<keyword evidence="6" id="KW-1279">T cell receptor</keyword>
<evidence type="ECO:0000256" key="3">
    <source>
        <dbReference type="ARBA" id="ARBA00023130"/>
    </source>
</evidence>
<proteinExistence type="predicted"/>
<feature type="domain" description="Ig-like" evidence="7">
    <location>
        <begin position="2"/>
        <end position="92"/>
    </location>
</feature>
<dbReference type="Gene3D" id="2.60.40.10">
    <property type="entry name" value="Immunoglobulins"/>
    <property type="match status" value="1"/>
</dbReference>
<dbReference type="MGI" id="MGI:3782518">
    <property type="gene designation" value="Trav3n-3"/>
</dbReference>
<organism evidence="8 10">
    <name type="scientific">Mus musculus</name>
    <name type="common">Mouse</name>
    <dbReference type="NCBI Taxonomy" id="10090"/>
    <lineage>
        <taxon>Eukaryota</taxon>
        <taxon>Metazoa</taxon>
        <taxon>Chordata</taxon>
        <taxon>Craniata</taxon>
        <taxon>Vertebrata</taxon>
        <taxon>Euteleostomi</taxon>
        <taxon>Mammalia</taxon>
        <taxon>Eutheria</taxon>
        <taxon>Euarchontoglires</taxon>
        <taxon>Glires</taxon>
        <taxon>Rodentia</taxon>
        <taxon>Myomorpha</taxon>
        <taxon>Muroidea</taxon>
        <taxon>Muridae</taxon>
        <taxon>Murinae</taxon>
        <taxon>Mus</taxon>
        <taxon>Mus</taxon>
    </lineage>
</organism>
<evidence type="ECO:0000256" key="1">
    <source>
        <dbReference type="ARBA" id="ARBA00022729"/>
    </source>
</evidence>
<reference evidence="8" key="3">
    <citation type="submission" date="2025-05" db="UniProtKB">
        <authorList>
            <consortium name="Ensembl"/>
        </authorList>
    </citation>
    <scope>IDENTIFICATION</scope>
    <source>
        <strain evidence="8">C57BL/6J</strain>
    </source>
</reference>
<gene>
    <name evidence="9" type="primary">Trav3n-3</name>
    <name evidence="8" type="synonym">Trav3d-3</name>
</gene>
<dbReference type="SUPFAM" id="SSF48726">
    <property type="entry name" value="Immunoglobulin"/>
    <property type="match status" value="1"/>
</dbReference>
<dbReference type="InterPro" id="IPR051006">
    <property type="entry name" value="TCR_variable_domain"/>
</dbReference>
<keyword evidence="4" id="KW-0675">Receptor</keyword>
<dbReference type="Bgee" id="ENSMUSG00000093953">
    <property type="expression patterns" value="Expressed in thymus and 10 other cell types or tissues"/>
</dbReference>
<evidence type="ECO:0000256" key="4">
    <source>
        <dbReference type="ARBA" id="ARBA00023170"/>
    </source>
</evidence>
<evidence type="ECO:0000313" key="9">
    <source>
        <dbReference type="Ensembl" id="ENSMUSP00000100402.3"/>
    </source>
</evidence>
<protein>
    <submittedName>
        <fullName evidence="8">T cell receptor alpha variable 3D-3</fullName>
    </submittedName>
    <submittedName>
        <fullName evidence="9">T cell receptor alpha variable 3N-3</fullName>
    </submittedName>
</protein>
<dbReference type="Ensembl" id="ENSMUST00000103625.3">
    <property type="protein sequence ID" value="ENSMUSP00000100402.3"/>
    <property type="gene ID" value="ENSMUSG00000094877.3"/>
</dbReference>
<evidence type="ECO:0000256" key="5">
    <source>
        <dbReference type="ARBA" id="ARBA00023319"/>
    </source>
</evidence>
<dbReference type="PANTHER" id="PTHR19343">
    <property type="entry name" value="T CELL RECEPTOR ALPHA VARIABLE 1-2"/>
    <property type="match status" value="1"/>
</dbReference>
<reference evidence="8 10" key="1">
    <citation type="journal article" date="2009" name="PLoS Biol.">
        <title>Lineage-specific biology revealed by a finished genome assembly of the mouse.</title>
        <authorList>
            <consortium name="Mouse Genome Sequencing Consortium"/>
            <person name="Church D.M."/>
            <person name="Goodstadt L."/>
            <person name="Hillier L.W."/>
            <person name="Zody M.C."/>
            <person name="Goldstein S."/>
            <person name="She X."/>
            <person name="Bult C.J."/>
            <person name="Agarwala R."/>
            <person name="Cherry J.L."/>
            <person name="DiCuccio M."/>
            <person name="Hlavina W."/>
            <person name="Kapustin Y."/>
            <person name="Meric P."/>
            <person name="Maglott D."/>
            <person name="Birtle Z."/>
            <person name="Marques A.C."/>
            <person name="Graves T."/>
            <person name="Zhou S."/>
            <person name="Teague B."/>
            <person name="Potamousis K."/>
            <person name="Churas C."/>
            <person name="Place M."/>
            <person name="Herschleb J."/>
            <person name="Runnheim R."/>
            <person name="Forrest D."/>
            <person name="Amos-Landgraf J."/>
            <person name="Schwartz D.C."/>
            <person name="Cheng Z."/>
            <person name="Lindblad-Toh K."/>
            <person name="Eichler E.E."/>
            <person name="Ponting C.P."/>
        </authorList>
    </citation>
    <scope>NUCLEOTIDE SEQUENCE [LARGE SCALE GENOMIC DNA]</scope>
    <source>
        <strain evidence="8 10">C57BL/6J</strain>
    </source>
</reference>